<dbReference type="PANTHER" id="PTHR43075">
    <property type="entry name" value="FORMATE LYASE ACTIVATING ENZYME, PUTATIVE (AFU_ORTHOLOGUE AFUA_2G15630)-RELATED"/>
    <property type="match status" value="1"/>
</dbReference>
<sequence length="64" mass="7531">HRTCCSEPILKWISKNLPNIAVNVMAQYRPEYHAHEFEDIARPLSRDEYLQVKTFAEKQNICAL</sequence>
<proteinExistence type="predicted"/>
<dbReference type="InterPro" id="IPR040085">
    <property type="entry name" value="MJ0674-like"/>
</dbReference>
<name>X1A6J5_9ZZZZ</name>
<dbReference type="AlphaFoldDB" id="X1A6J5"/>
<dbReference type="EMBL" id="BART01007292">
    <property type="protein sequence ID" value="GAG55821.1"/>
    <property type="molecule type" value="Genomic_DNA"/>
</dbReference>
<gene>
    <name evidence="1" type="ORF">S01H4_16617</name>
</gene>
<reference evidence="1" key="1">
    <citation type="journal article" date="2014" name="Front. Microbiol.">
        <title>High frequency of phylogenetically diverse reductive dehalogenase-homologous genes in deep subseafloor sedimentary metagenomes.</title>
        <authorList>
            <person name="Kawai M."/>
            <person name="Futagami T."/>
            <person name="Toyoda A."/>
            <person name="Takaki Y."/>
            <person name="Nishi S."/>
            <person name="Hori S."/>
            <person name="Arai W."/>
            <person name="Tsubouchi T."/>
            <person name="Morono Y."/>
            <person name="Uchiyama I."/>
            <person name="Ito T."/>
            <person name="Fujiyama A."/>
            <person name="Inagaki F."/>
            <person name="Takami H."/>
        </authorList>
    </citation>
    <scope>NUCLEOTIDE SEQUENCE</scope>
    <source>
        <strain evidence="1">Expedition CK06-06</strain>
    </source>
</reference>
<protein>
    <submittedName>
        <fullName evidence="1">Uncharacterized protein</fullName>
    </submittedName>
</protein>
<comment type="caution">
    <text evidence="1">The sequence shown here is derived from an EMBL/GenBank/DDBJ whole genome shotgun (WGS) entry which is preliminary data.</text>
</comment>
<organism evidence="1">
    <name type="scientific">marine sediment metagenome</name>
    <dbReference type="NCBI Taxonomy" id="412755"/>
    <lineage>
        <taxon>unclassified sequences</taxon>
        <taxon>metagenomes</taxon>
        <taxon>ecological metagenomes</taxon>
    </lineage>
</organism>
<dbReference type="PANTHER" id="PTHR43075:SF1">
    <property type="entry name" value="FORMATE LYASE ACTIVATING ENZYME, PUTATIVE (AFU_ORTHOLOGUE AFUA_2G15630)-RELATED"/>
    <property type="match status" value="1"/>
</dbReference>
<feature type="non-terminal residue" evidence="1">
    <location>
        <position position="1"/>
    </location>
</feature>
<accession>X1A6J5</accession>
<evidence type="ECO:0000313" key="1">
    <source>
        <dbReference type="EMBL" id="GAG55821.1"/>
    </source>
</evidence>